<dbReference type="InterPro" id="IPR000477">
    <property type="entry name" value="RT_dom"/>
</dbReference>
<evidence type="ECO:0000313" key="3">
    <source>
        <dbReference type="Proteomes" id="UP000286415"/>
    </source>
</evidence>
<dbReference type="Proteomes" id="UP000286415">
    <property type="component" value="Unassembled WGS sequence"/>
</dbReference>
<reference evidence="2 3" key="2">
    <citation type="journal article" date="2021" name="Genomics">
        <title>High-quality reference genome for Clonorchis sinensis.</title>
        <authorList>
            <person name="Young N.D."/>
            <person name="Stroehlein A.J."/>
            <person name="Kinkar L."/>
            <person name="Wang T."/>
            <person name="Sohn W.M."/>
            <person name="Chang B.C.H."/>
            <person name="Kaur P."/>
            <person name="Weisz D."/>
            <person name="Dudchenko O."/>
            <person name="Aiden E.L."/>
            <person name="Korhonen P.K."/>
            <person name="Gasser R.B."/>
        </authorList>
    </citation>
    <scope>NUCLEOTIDE SEQUENCE [LARGE SCALE GENOMIC DNA]</scope>
    <source>
        <strain evidence="2">Cs-k2</strain>
    </source>
</reference>
<dbReference type="PANTHER" id="PTHR37984:SF5">
    <property type="entry name" value="PROTEIN NYNRIN-LIKE"/>
    <property type="match status" value="1"/>
</dbReference>
<sequence length="324" mass="37170">MPNANALKMPESWSRWVTPHGLHQSWLSKSQRVPYSTGLNTALDSHHYPLQLPDDIFAKMNGGAYFAKLDLSEAYLQVEVAEESRHLLTINTRRGLFEYTRLPFGVKTAPSIFQQIMDTMLCDLTGVVAYLHDIIVVGATKEDLPSRLDAVLQRLNYYGFRLKKEKCEFLLNFLKYLGFIIDKNGRRPDPSNIDPIVRMPPPSNVAELKSFLGLTSYYSAFLPIMRCLREPFNQLLTKGCRWDWSRDCQLALEEVKRLLQSELLLMHFSHKICLNRENWTGRCANAPTCFSRNGTRRYHHSNRCFCTGSPCCGVGDHEPTTRGF</sequence>
<dbReference type="FunFam" id="3.30.70.270:FF:000020">
    <property type="entry name" value="Transposon Tf2-6 polyprotein-like Protein"/>
    <property type="match status" value="1"/>
</dbReference>
<dbReference type="AlphaFoldDB" id="A0A8T1M009"/>
<dbReference type="InterPro" id="IPR050951">
    <property type="entry name" value="Retrovirus_Pol_polyprotein"/>
</dbReference>
<dbReference type="SUPFAM" id="SSF56672">
    <property type="entry name" value="DNA/RNA polymerases"/>
    <property type="match status" value="1"/>
</dbReference>
<organism evidence="2 3">
    <name type="scientific">Clonorchis sinensis</name>
    <name type="common">Chinese liver fluke</name>
    <dbReference type="NCBI Taxonomy" id="79923"/>
    <lineage>
        <taxon>Eukaryota</taxon>
        <taxon>Metazoa</taxon>
        <taxon>Spiralia</taxon>
        <taxon>Lophotrochozoa</taxon>
        <taxon>Platyhelminthes</taxon>
        <taxon>Trematoda</taxon>
        <taxon>Digenea</taxon>
        <taxon>Opisthorchiida</taxon>
        <taxon>Opisthorchiata</taxon>
        <taxon>Opisthorchiidae</taxon>
        <taxon>Clonorchis</taxon>
    </lineage>
</organism>
<name>A0A8T1M009_CLOSI</name>
<feature type="domain" description="Reverse transcriptase" evidence="1">
    <location>
        <begin position="1"/>
        <end position="181"/>
    </location>
</feature>
<accession>A0A8T1M009</accession>
<reference evidence="2 3" key="1">
    <citation type="journal article" date="2018" name="Biotechnol. Adv.">
        <title>Improved genomic resources and new bioinformatic workflow for the carcinogenic parasite Clonorchis sinensis: Biotechnological implications.</title>
        <authorList>
            <person name="Wang D."/>
            <person name="Korhonen P.K."/>
            <person name="Gasser R.B."/>
            <person name="Young N.D."/>
        </authorList>
    </citation>
    <scope>NUCLEOTIDE SEQUENCE [LARGE SCALE GENOMIC DNA]</scope>
    <source>
        <strain evidence="2">Cs-k2</strain>
    </source>
</reference>
<dbReference type="PROSITE" id="PS50878">
    <property type="entry name" value="RT_POL"/>
    <property type="match status" value="1"/>
</dbReference>
<keyword evidence="3" id="KW-1185">Reference proteome</keyword>
<dbReference type="Pfam" id="PF00078">
    <property type="entry name" value="RVT_1"/>
    <property type="match status" value="1"/>
</dbReference>
<protein>
    <recommendedName>
        <fullName evidence="1">Reverse transcriptase domain-containing protein</fullName>
    </recommendedName>
</protein>
<dbReference type="InterPro" id="IPR043128">
    <property type="entry name" value="Rev_trsase/Diguanyl_cyclase"/>
</dbReference>
<evidence type="ECO:0000313" key="2">
    <source>
        <dbReference type="EMBL" id="KAG5442165.1"/>
    </source>
</evidence>
<dbReference type="InterPro" id="IPR043502">
    <property type="entry name" value="DNA/RNA_pol_sf"/>
</dbReference>
<dbReference type="EMBL" id="NIRI02000076">
    <property type="protein sequence ID" value="KAG5442165.1"/>
    <property type="molecule type" value="Genomic_DNA"/>
</dbReference>
<dbReference type="PANTHER" id="PTHR37984">
    <property type="entry name" value="PROTEIN CBG26694"/>
    <property type="match status" value="1"/>
</dbReference>
<evidence type="ECO:0000259" key="1">
    <source>
        <dbReference type="PROSITE" id="PS50878"/>
    </source>
</evidence>
<dbReference type="Gene3D" id="3.30.70.270">
    <property type="match status" value="2"/>
</dbReference>
<dbReference type="OrthoDB" id="10068977at2759"/>
<gene>
    <name evidence="2" type="ORF">CSKR_203913</name>
</gene>
<comment type="caution">
    <text evidence="2">The sequence shown here is derived from an EMBL/GenBank/DDBJ whole genome shotgun (WGS) entry which is preliminary data.</text>
</comment>
<dbReference type="Gene3D" id="3.10.10.10">
    <property type="entry name" value="HIV Type 1 Reverse Transcriptase, subunit A, domain 1"/>
    <property type="match status" value="1"/>
</dbReference>
<dbReference type="CDD" id="cd01647">
    <property type="entry name" value="RT_LTR"/>
    <property type="match status" value="1"/>
</dbReference>
<proteinExistence type="predicted"/>